<keyword evidence="3 6" id="KW-0645">Protease</keyword>
<dbReference type="SUPFAM" id="SSF53474">
    <property type="entry name" value="alpha/beta-Hydrolases"/>
    <property type="match status" value="1"/>
</dbReference>
<evidence type="ECO:0000256" key="6">
    <source>
        <dbReference type="RuleBase" id="RU361156"/>
    </source>
</evidence>
<dbReference type="Gene3D" id="3.40.50.1820">
    <property type="entry name" value="alpha/beta hydrolase"/>
    <property type="match status" value="1"/>
</dbReference>
<accession>A0A4Y9YZL5</accession>
<proteinExistence type="inferred from homology"/>
<evidence type="ECO:0000256" key="5">
    <source>
        <dbReference type="ARBA" id="ARBA00023180"/>
    </source>
</evidence>
<dbReference type="EC" id="3.4.16.-" evidence="6"/>
<dbReference type="PANTHER" id="PTHR11802">
    <property type="entry name" value="SERINE PROTEASE FAMILY S10 SERINE CARBOXYPEPTIDASE"/>
    <property type="match status" value="1"/>
</dbReference>
<organism evidence="7 8">
    <name type="scientific">Dentipellis fragilis</name>
    <dbReference type="NCBI Taxonomy" id="205917"/>
    <lineage>
        <taxon>Eukaryota</taxon>
        <taxon>Fungi</taxon>
        <taxon>Dikarya</taxon>
        <taxon>Basidiomycota</taxon>
        <taxon>Agaricomycotina</taxon>
        <taxon>Agaricomycetes</taxon>
        <taxon>Russulales</taxon>
        <taxon>Hericiaceae</taxon>
        <taxon>Dentipellis</taxon>
    </lineage>
</organism>
<comment type="caution">
    <text evidence="7">The sequence shown here is derived from an EMBL/GenBank/DDBJ whole genome shotgun (WGS) entry which is preliminary data.</text>
</comment>
<keyword evidence="4 6" id="KW-0378">Hydrolase</keyword>
<feature type="chain" id="PRO_5021507591" description="Carboxypeptidase" evidence="6">
    <location>
        <begin position="19"/>
        <end position="495"/>
    </location>
</feature>
<dbReference type="GO" id="GO:0004185">
    <property type="term" value="F:serine-type carboxypeptidase activity"/>
    <property type="evidence" value="ECO:0007669"/>
    <property type="project" value="UniProtKB-UniRule"/>
</dbReference>
<reference evidence="7 8" key="1">
    <citation type="submission" date="2019-02" db="EMBL/GenBank/DDBJ databases">
        <title>Genome sequencing of the rare red list fungi Dentipellis fragilis.</title>
        <authorList>
            <person name="Buettner E."/>
            <person name="Kellner H."/>
        </authorList>
    </citation>
    <scope>NUCLEOTIDE SEQUENCE [LARGE SCALE GENOMIC DNA]</scope>
    <source>
        <strain evidence="7 8">DSM 105465</strain>
    </source>
</reference>
<feature type="signal peptide" evidence="6">
    <location>
        <begin position="1"/>
        <end position="18"/>
    </location>
</feature>
<dbReference type="GO" id="GO:0006508">
    <property type="term" value="P:proteolysis"/>
    <property type="evidence" value="ECO:0007669"/>
    <property type="project" value="UniProtKB-KW"/>
</dbReference>
<keyword evidence="6" id="KW-0732">Signal</keyword>
<dbReference type="Proteomes" id="UP000298327">
    <property type="component" value="Unassembled WGS sequence"/>
</dbReference>
<comment type="similarity">
    <text evidence="1 6">Belongs to the peptidase S10 family.</text>
</comment>
<keyword evidence="5" id="KW-0325">Glycoprotein</keyword>
<dbReference type="PANTHER" id="PTHR11802:SF479">
    <property type="entry name" value="CARBOXYPEPTIDASE"/>
    <property type="match status" value="1"/>
</dbReference>
<evidence type="ECO:0000256" key="4">
    <source>
        <dbReference type="ARBA" id="ARBA00022801"/>
    </source>
</evidence>
<sequence length="495" mass="53708">MRAQLSLSLLLLSGTALGALNPAERLRNGRLHVIPSSSAPAPAVQKRAEDFFTPKFSNPKAATFQVNSSSLPLVDFALQDSWAGRLPITNKTSESRQLFFWYWPSSQSTESDSLTIWLNGGPGCSSLTGFLQENGPISFQPGASKPVANQFAWTEASDVVWIDQPVGTGFTAGKPDINDETDLGDEFYGFLQQFFTVFPELASKKLFITGESYAGMYVPYIASRIVHASASEQAALPLSLQGLLINDGVYSSFVTSQEIPLAAFAKTNQKTLELSNSQVAKWANLSSSCGYDKVIQAASVYSPKGKILLPGNTENIPDRCDVWDEFYEAAQEANSCFNVYRDTDRCPTPSDPLEPYFSRSDVQKALHVPNAGTFSECSNINVFPNGDNSPYSEVLFPDLLSKLPRGITLWHGLNDALLLAGGDRITIQNLTWGGSQGFAGPPTTPLVVSGSQKGVYRSERSLTYIEVDGAGHMIPEDQSQTALHVFEAVLGQTAL</sequence>
<dbReference type="OrthoDB" id="443318at2759"/>
<keyword evidence="8" id="KW-1185">Reference proteome</keyword>
<gene>
    <name evidence="7" type="ORF">EVG20_g4050</name>
</gene>
<dbReference type="InterPro" id="IPR033124">
    <property type="entry name" value="Ser_caboxypep_his_AS"/>
</dbReference>
<dbReference type="STRING" id="205917.A0A4Y9YZL5"/>
<keyword evidence="2 6" id="KW-0121">Carboxypeptidase</keyword>
<dbReference type="PRINTS" id="PR00724">
    <property type="entry name" value="CRBOXYPTASEC"/>
</dbReference>
<dbReference type="InterPro" id="IPR001563">
    <property type="entry name" value="Peptidase_S10"/>
</dbReference>
<dbReference type="EMBL" id="SEOQ01000199">
    <property type="protein sequence ID" value="TFY67118.1"/>
    <property type="molecule type" value="Genomic_DNA"/>
</dbReference>
<dbReference type="PROSITE" id="PS00560">
    <property type="entry name" value="CARBOXYPEPT_SER_HIS"/>
    <property type="match status" value="1"/>
</dbReference>
<evidence type="ECO:0000313" key="7">
    <source>
        <dbReference type="EMBL" id="TFY67118.1"/>
    </source>
</evidence>
<evidence type="ECO:0000313" key="8">
    <source>
        <dbReference type="Proteomes" id="UP000298327"/>
    </source>
</evidence>
<evidence type="ECO:0000256" key="3">
    <source>
        <dbReference type="ARBA" id="ARBA00022670"/>
    </source>
</evidence>
<dbReference type="Pfam" id="PF00450">
    <property type="entry name" value="Peptidase_S10"/>
    <property type="match status" value="1"/>
</dbReference>
<name>A0A4Y9YZL5_9AGAM</name>
<evidence type="ECO:0000256" key="1">
    <source>
        <dbReference type="ARBA" id="ARBA00009431"/>
    </source>
</evidence>
<protein>
    <recommendedName>
        <fullName evidence="6">Carboxypeptidase</fullName>
        <ecNumber evidence="6">3.4.16.-</ecNumber>
    </recommendedName>
</protein>
<dbReference type="InterPro" id="IPR018202">
    <property type="entry name" value="Ser_caboxypep_ser_AS"/>
</dbReference>
<dbReference type="InterPro" id="IPR029058">
    <property type="entry name" value="AB_hydrolase_fold"/>
</dbReference>
<dbReference type="PROSITE" id="PS00131">
    <property type="entry name" value="CARBOXYPEPT_SER_SER"/>
    <property type="match status" value="1"/>
</dbReference>
<dbReference type="AlphaFoldDB" id="A0A4Y9YZL5"/>
<evidence type="ECO:0000256" key="2">
    <source>
        <dbReference type="ARBA" id="ARBA00022645"/>
    </source>
</evidence>